<dbReference type="KEGG" id="pdu:PDUR_14310"/>
<accession>A0A089IVH7</accession>
<dbReference type="RefSeq" id="WP_042206770.1">
    <property type="nucleotide sequence ID" value="NZ_CP009288.1"/>
</dbReference>
<dbReference type="EMBL" id="CP009288">
    <property type="protein sequence ID" value="AIQ12954.1"/>
    <property type="molecule type" value="Genomic_DNA"/>
</dbReference>
<evidence type="ECO:0000313" key="2">
    <source>
        <dbReference type="Proteomes" id="UP000029409"/>
    </source>
</evidence>
<evidence type="ECO:0000313" key="1">
    <source>
        <dbReference type="EMBL" id="AIQ12954.1"/>
    </source>
</evidence>
<proteinExistence type="predicted"/>
<dbReference type="eggNOG" id="COG1413">
    <property type="taxonomic scope" value="Bacteria"/>
</dbReference>
<organism evidence="1 2">
    <name type="scientific">Paenibacillus durus</name>
    <name type="common">Paenibacillus azotofixans</name>
    <dbReference type="NCBI Taxonomy" id="44251"/>
    <lineage>
        <taxon>Bacteria</taxon>
        <taxon>Bacillati</taxon>
        <taxon>Bacillota</taxon>
        <taxon>Bacilli</taxon>
        <taxon>Bacillales</taxon>
        <taxon>Paenibacillaceae</taxon>
        <taxon>Paenibacillus</taxon>
    </lineage>
</organism>
<sequence length="609" mass="68077">MSTTLLNELRLELDRLYIAGSNLAGDDFRLKRLLPKFQALGERSPVFKRLAEGMEGLTQSGNPPELGAFRLQDLGLLLTSVLATQGSTDIRGEVGPLPDGGTDLPTTLTYRQLSELRGALTSNGGGRYEIVTSAFEKGYFSDLRLLPLAVRALGDPYAELADYAMRDIIPSYGEQAAPLLAAGFDPAGGRPQARRLFALAAIGREEDMTLIAGAAESGSEEVRIAAIESMGRYPEFAEELIRYCGDGKKAVRQAAYAALAESATLEALEKLYTAFGSKDREVAAEALRRCPSGILNPRLAALLRSELQQAEESGWPAGDKKRAASLRRIEALRTALGDVHLPDLDAAYDRVAVHEKEYIVAGWTDLIEQAAAYLEGSERPEALERLFELEEAEVRFLPYAFRTAATRLTPREVFARYGGTRLDKLKSALGAKNEHRDKAIIRTLEALILKSQMRIYEMPWNDNKEYGFQRAEMLAPSRIAVEWDERWLDWLIDRDALQLVCAFARPGHARAERYIKGKLKEKPDLRDGHAVDLLKGMERLGSPDSLRHEMLLLVLEHKRNSTHYVLDPYLFEQMLSLPPDYAERLQMLIGVYRYDSARQIEYVLKEMNP</sequence>
<gene>
    <name evidence="1" type="ORF">PDUR_14310</name>
</gene>
<dbReference type="OrthoDB" id="83685at2"/>
<protein>
    <recommendedName>
        <fullName evidence="3">HEAT repeat domain-containing protein</fullName>
    </recommendedName>
</protein>
<reference evidence="1 2" key="1">
    <citation type="submission" date="2014-08" db="EMBL/GenBank/DDBJ databases">
        <title>Comparative genomics of the Paenibacillus odorifer group.</title>
        <authorList>
            <person name="den Bakker H.C."/>
            <person name="Tsai Y.-C."/>
            <person name="Martin N."/>
            <person name="Korlach J."/>
            <person name="Wiedmann M."/>
        </authorList>
    </citation>
    <scope>NUCLEOTIDE SEQUENCE [LARGE SCALE GENOMIC DNA]</scope>
    <source>
        <strain evidence="1 2">DSM 1735</strain>
    </source>
</reference>
<dbReference type="Gene3D" id="1.25.10.10">
    <property type="entry name" value="Leucine-rich Repeat Variant"/>
    <property type="match status" value="1"/>
</dbReference>
<dbReference type="Proteomes" id="UP000029409">
    <property type="component" value="Chromosome"/>
</dbReference>
<dbReference type="Pfam" id="PF13646">
    <property type="entry name" value="HEAT_2"/>
    <property type="match status" value="1"/>
</dbReference>
<dbReference type="STRING" id="44251.PDUR_14310"/>
<keyword evidence="2" id="KW-1185">Reference proteome</keyword>
<dbReference type="AlphaFoldDB" id="A0A089IVH7"/>
<dbReference type="InterPro" id="IPR016024">
    <property type="entry name" value="ARM-type_fold"/>
</dbReference>
<dbReference type="InterPro" id="IPR011989">
    <property type="entry name" value="ARM-like"/>
</dbReference>
<dbReference type="SUPFAM" id="SSF48371">
    <property type="entry name" value="ARM repeat"/>
    <property type="match status" value="1"/>
</dbReference>
<name>A0A089IVH7_PAEDU</name>
<evidence type="ECO:0008006" key="3">
    <source>
        <dbReference type="Google" id="ProtNLM"/>
    </source>
</evidence>